<dbReference type="CDD" id="cd01948">
    <property type="entry name" value="EAL"/>
    <property type="match status" value="1"/>
</dbReference>
<reference evidence="4" key="1">
    <citation type="submission" date="2022-11" db="EMBL/GenBank/DDBJ databases">
        <authorList>
            <person name="Somphong A."/>
            <person name="Phongsopitanun W."/>
        </authorList>
    </citation>
    <scope>NUCLEOTIDE SEQUENCE</scope>
    <source>
        <strain evidence="4">Pm04-4</strain>
    </source>
</reference>
<feature type="transmembrane region" description="Helical" evidence="1">
    <location>
        <begin position="134"/>
        <end position="153"/>
    </location>
</feature>
<organism evidence="4 5">
    <name type="scientific">Paractinoplanes pyxinae</name>
    <dbReference type="NCBI Taxonomy" id="2997416"/>
    <lineage>
        <taxon>Bacteria</taxon>
        <taxon>Bacillati</taxon>
        <taxon>Actinomycetota</taxon>
        <taxon>Actinomycetes</taxon>
        <taxon>Micromonosporales</taxon>
        <taxon>Micromonosporaceae</taxon>
        <taxon>Paractinoplanes</taxon>
    </lineage>
</organism>
<dbReference type="SMART" id="SM00267">
    <property type="entry name" value="GGDEF"/>
    <property type="match status" value="1"/>
</dbReference>
<dbReference type="PANTHER" id="PTHR44757:SF2">
    <property type="entry name" value="BIOFILM ARCHITECTURE MAINTENANCE PROTEIN MBAA"/>
    <property type="match status" value="1"/>
</dbReference>
<feature type="transmembrane region" description="Helical" evidence="1">
    <location>
        <begin position="102"/>
        <end position="122"/>
    </location>
</feature>
<dbReference type="CDD" id="cd01949">
    <property type="entry name" value="GGDEF"/>
    <property type="match status" value="1"/>
</dbReference>
<dbReference type="NCBIfam" id="TIGR00254">
    <property type="entry name" value="GGDEF"/>
    <property type="match status" value="1"/>
</dbReference>
<keyword evidence="5" id="KW-1185">Reference proteome</keyword>
<dbReference type="InterPro" id="IPR029787">
    <property type="entry name" value="Nucleotide_cyclase"/>
</dbReference>
<evidence type="ECO:0000313" key="4">
    <source>
        <dbReference type="EMBL" id="MCY1143226.1"/>
    </source>
</evidence>
<dbReference type="PROSITE" id="PS50887">
    <property type="entry name" value="GGDEF"/>
    <property type="match status" value="1"/>
</dbReference>
<feature type="domain" description="GGDEF" evidence="3">
    <location>
        <begin position="362"/>
        <end position="491"/>
    </location>
</feature>
<comment type="caution">
    <text evidence="4">The sequence shown here is derived from an EMBL/GenBank/DDBJ whole genome shotgun (WGS) entry which is preliminary data.</text>
</comment>
<dbReference type="InterPro" id="IPR001633">
    <property type="entry name" value="EAL_dom"/>
</dbReference>
<dbReference type="InterPro" id="IPR043128">
    <property type="entry name" value="Rev_trsase/Diguanyl_cyclase"/>
</dbReference>
<sequence length="769" mass="81962">MSRWCRAHALELTGALLAAFGAVWVAAGLAHEWAHPIIGWLPLPVGTALAVVACVRAARDARLDAGTRRFWRHLTLAGVFFTAGTVGNAYDAVGGPTPSQVLGPVTVALYLAVLGLVIWALLRLPTWQRSRADWIRFGLDACMVLVTTGALVWHLALRDHDRWTAQTGSAGPMLAIMLSAFVGVATFVKVGFAGAGRLDRQAIRILAIGAAISASLGGLSPFLADKIYLSSSLVSVPVAALTITLAATRQRLNGDRAPEARRTSRRISILPYAAVAVTDALLLSTGTGDAAETTTMQLAAVALTALVVVRQILALRDNHRLVDELRGYQAKLTHQATHDSLTGLANRALMEQHVEALLAEGRPFHLALLDLDDFKIVNDRLGHHVGDLLIEATGDRLTEVVGDRGLVARLGGDEFTLIIPDRGDIEELLRRLIVAVGAPAELDGHTVVTAASLGVTTSRPGDVPAELLRRADVAMYAAKHAGGDDRHWFDAAMDRAADDDARLAAELRRAPAEGQLVALYQPIVTLPGGAPTGAEVLLRWQHPEHGLLAPDTFIPLAESNGFIVELGDWVLREAVRQSMEWRDRLGDRAPERISVNVSARQLSDPHFVDRVAGLLLESGLPPHRLMLEVTETAVLSAGAAIAQLHKLKALGLRIALDDFGTGHSSLSLLLDCPVDVLKVDKSFVSGTTAGRAGAIIVRNLIGFTQDFGIEAVAEGVETTGQAAQLYEAGYRFAQGYLFGRPMSAPALEELLTAPAEPGYRAVHAGAGRG</sequence>
<dbReference type="Pfam" id="PF00563">
    <property type="entry name" value="EAL"/>
    <property type="match status" value="1"/>
</dbReference>
<proteinExistence type="predicted"/>
<dbReference type="EMBL" id="JAPNTZ010000014">
    <property type="protein sequence ID" value="MCY1143226.1"/>
    <property type="molecule type" value="Genomic_DNA"/>
</dbReference>
<dbReference type="SUPFAM" id="SSF55073">
    <property type="entry name" value="Nucleotide cyclase"/>
    <property type="match status" value="1"/>
</dbReference>
<dbReference type="SUPFAM" id="SSF141868">
    <property type="entry name" value="EAL domain-like"/>
    <property type="match status" value="1"/>
</dbReference>
<dbReference type="Gene3D" id="3.20.20.450">
    <property type="entry name" value="EAL domain"/>
    <property type="match status" value="1"/>
</dbReference>
<evidence type="ECO:0000259" key="3">
    <source>
        <dbReference type="PROSITE" id="PS50887"/>
    </source>
</evidence>
<dbReference type="PROSITE" id="PS50883">
    <property type="entry name" value="EAL"/>
    <property type="match status" value="1"/>
</dbReference>
<dbReference type="Proteomes" id="UP001151002">
    <property type="component" value="Unassembled WGS sequence"/>
</dbReference>
<keyword evidence="1" id="KW-1133">Transmembrane helix</keyword>
<feature type="transmembrane region" description="Helical" evidence="1">
    <location>
        <begin position="202"/>
        <end position="222"/>
    </location>
</feature>
<dbReference type="RefSeq" id="WP_267567751.1">
    <property type="nucleotide sequence ID" value="NZ_JAPNTZ010000014.1"/>
</dbReference>
<dbReference type="InterPro" id="IPR035919">
    <property type="entry name" value="EAL_sf"/>
</dbReference>
<evidence type="ECO:0000259" key="2">
    <source>
        <dbReference type="PROSITE" id="PS50883"/>
    </source>
</evidence>
<accession>A0ABT4B9P1</accession>
<evidence type="ECO:0000256" key="1">
    <source>
        <dbReference type="SAM" id="Phobius"/>
    </source>
</evidence>
<dbReference type="Gene3D" id="3.30.70.270">
    <property type="match status" value="1"/>
</dbReference>
<keyword evidence="1" id="KW-0472">Membrane</keyword>
<dbReference type="SMART" id="SM00052">
    <property type="entry name" value="EAL"/>
    <property type="match status" value="1"/>
</dbReference>
<feature type="transmembrane region" description="Helical" evidence="1">
    <location>
        <begin position="37"/>
        <end position="58"/>
    </location>
</feature>
<feature type="transmembrane region" description="Helical" evidence="1">
    <location>
        <begin position="70"/>
        <end position="90"/>
    </location>
</feature>
<feature type="transmembrane region" description="Helical" evidence="1">
    <location>
        <begin position="173"/>
        <end position="195"/>
    </location>
</feature>
<gene>
    <name evidence="4" type="ORF">OWR29_34965</name>
</gene>
<evidence type="ECO:0000313" key="5">
    <source>
        <dbReference type="Proteomes" id="UP001151002"/>
    </source>
</evidence>
<dbReference type="PANTHER" id="PTHR44757">
    <property type="entry name" value="DIGUANYLATE CYCLASE DGCP"/>
    <property type="match status" value="1"/>
</dbReference>
<feature type="domain" description="EAL" evidence="2">
    <location>
        <begin position="500"/>
        <end position="755"/>
    </location>
</feature>
<feature type="transmembrane region" description="Helical" evidence="1">
    <location>
        <begin position="12"/>
        <end position="31"/>
    </location>
</feature>
<name>A0ABT4B9P1_9ACTN</name>
<dbReference type="InterPro" id="IPR052155">
    <property type="entry name" value="Biofilm_reg_signaling"/>
</dbReference>
<protein>
    <submittedName>
        <fullName evidence="4">Bifunctional diguanylate cyclase/phosphodiesterase</fullName>
    </submittedName>
</protein>
<dbReference type="Pfam" id="PF00990">
    <property type="entry name" value="GGDEF"/>
    <property type="match status" value="1"/>
</dbReference>
<keyword evidence="1" id="KW-0812">Transmembrane</keyword>
<dbReference type="InterPro" id="IPR000160">
    <property type="entry name" value="GGDEF_dom"/>
</dbReference>